<evidence type="ECO:0000256" key="11">
    <source>
        <dbReference type="ARBA" id="ARBA00022946"/>
    </source>
</evidence>
<dbReference type="PANTHER" id="PTHR43851:SF1">
    <property type="entry name" value="ATYPICAL KINASE COQ8A, MITOCHONDRIAL"/>
    <property type="match status" value="1"/>
</dbReference>
<dbReference type="CDD" id="cd13970">
    <property type="entry name" value="ABC1_ADCK3"/>
    <property type="match status" value="1"/>
</dbReference>
<evidence type="ECO:0000256" key="7">
    <source>
        <dbReference type="ARBA" id="ARBA00022692"/>
    </source>
</evidence>
<dbReference type="SUPFAM" id="SSF56112">
    <property type="entry name" value="Protein kinase-like (PK-like)"/>
    <property type="match status" value="1"/>
</dbReference>
<comment type="subcellular location">
    <subcellularLocation>
        <location evidence="1">Mitochondrion membrane</location>
        <topology evidence="1">Single-pass membrane protein</topology>
    </subcellularLocation>
</comment>
<dbReference type="InterPro" id="IPR051409">
    <property type="entry name" value="Atypical_kinase_ADCK"/>
</dbReference>
<dbReference type="GO" id="GO:0031966">
    <property type="term" value="C:mitochondrial membrane"/>
    <property type="evidence" value="ECO:0007669"/>
    <property type="project" value="UniProtKB-SubCell"/>
</dbReference>
<evidence type="ECO:0000256" key="9">
    <source>
        <dbReference type="ARBA" id="ARBA00022777"/>
    </source>
</evidence>
<evidence type="ECO:0000256" key="3">
    <source>
        <dbReference type="ARBA" id="ARBA00009670"/>
    </source>
</evidence>
<protein>
    <recommendedName>
        <fullName evidence="4">Atypical kinase COQ8A, mitochondrial</fullName>
    </recommendedName>
    <alternativeName>
        <fullName evidence="16">Chaperone activity of bc1 complex-like</fullName>
    </alternativeName>
    <alternativeName>
        <fullName evidence="17">Coenzyme Q protein 8A</fullName>
    </alternativeName>
    <alternativeName>
        <fullName evidence="15">aarF domain-containing protein kinase 3</fullName>
    </alternativeName>
</protein>
<evidence type="ECO:0000256" key="4">
    <source>
        <dbReference type="ARBA" id="ARBA00018535"/>
    </source>
</evidence>
<feature type="region of interest" description="Disordered" evidence="19">
    <location>
        <begin position="172"/>
        <end position="196"/>
    </location>
</feature>
<dbReference type="Pfam" id="PF03109">
    <property type="entry name" value="ABC1"/>
    <property type="match status" value="1"/>
</dbReference>
<keyword evidence="14" id="KW-0472">Membrane</keyword>
<evidence type="ECO:0000256" key="1">
    <source>
        <dbReference type="ARBA" id="ARBA00004304"/>
    </source>
</evidence>
<comment type="function">
    <text evidence="18">Atypical kinase involved in the biosynthesis of coenzyme Q, also named ubiquinone, an essential lipid-soluble electron transporter for aerobic cellular respiration. Its substrate specificity is still unclear: may act as a protein kinase that mediates phosphorylation of COQ3. According to other reports, acts as a small molecule kinase, possibly a lipid kinase that phosphorylates a prenyl lipid in the ubiquinone biosynthesis pathway, as suggested by its ability to bind coenzyme Q lipid intermediates. However, the small molecule kinase activity was not confirmed by another publication. Shows an unusual selectivity for binding ADP over ATP.</text>
</comment>
<keyword evidence="7" id="KW-0812">Transmembrane</keyword>
<evidence type="ECO:0000256" key="6">
    <source>
        <dbReference type="ARBA" id="ARBA00022688"/>
    </source>
</evidence>
<dbReference type="Ensembl" id="ENSSSCT00015024103.1">
    <property type="protein sequence ID" value="ENSSSCP00015009377.1"/>
    <property type="gene ID" value="ENSSSCG00015017997.1"/>
</dbReference>
<keyword evidence="9" id="KW-0418">Kinase</keyword>
<dbReference type="GO" id="GO:0005524">
    <property type="term" value="F:ATP binding"/>
    <property type="evidence" value="ECO:0007669"/>
    <property type="project" value="UniProtKB-KW"/>
</dbReference>
<evidence type="ECO:0000313" key="21">
    <source>
        <dbReference type="Ensembl" id="ENSSSCP00015009377.1"/>
    </source>
</evidence>
<feature type="compositionally biased region" description="Basic and acidic residues" evidence="19">
    <location>
        <begin position="61"/>
        <end position="71"/>
    </location>
</feature>
<evidence type="ECO:0000256" key="8">
    <source>
        <dbReference type="ARBA" id="ARBA00022741"/>
    </source>
</evidence>
<dbReference type="AlphaFoldDB" id="A0A8D0MXN8"/>
<evidence type="ECO:0000256" key="16">
    <source>
        <dbReference type="ARBA" id="ARBA00032726"/>
    </source>
</evidence>
<keyword evidence="11" id="KW-0809">Transit peptide</keyword>
<dbReference type="GO" id="GO:0016301">
    <property type="term" value="F:kinase activity"/>
    <property type="evidence" value="ECO:0007669"/>
    <property type="project" value="UniProtKB-KW"/>
</dbReference>
<keyword evidence="8" id="KW-0547">Nucleotide-binding</keyword>
<evidence type="ECO:0000256" key="14">
    <source>
        <dbReference type="ARBA" id="ARBA00023136"/>
    </source>
</evidence>
<dbReference type="Proteomes" id="UP000694726">
    <property type="component" value="Unplaced"/>
</dbReference>
<accession>A0A8D0MXN8</accession>
<keyword evidence="12" id="KW-1133">Transmembrane helix</keyword>
<dbReference type="GO" id="GO:0006744">
    <property type="term" value="P:ubiquinone biosynthetic process"/>
    <property type="evidence" value="ECO:0007669"/>
    <property type="project" value="UniProtKB-UniPathway"/>
</dbReference>
<keyword evidence="5" id="KW-0808">Transferase</keyword>
<comment type="similarity">
    <text evidence="3">Belongs to the protein kinase superfamily. ADCK protein kinase family.</text>
</comment>
<organism evidence="21 22">
    <name type="scientific">Sus scrofa</name>
    <name type="common">Pig</name>
    <dbReference type="NCBI Taxonomy" id="9823"/>
    <lineage>
        <taxon>Eukaryota</taxon>
        <taxon>Metazoa</taxon>
        <taxon>Chordata</taxon>
        <taxon>Craniata</taxon>
        <taxon>Vertebrata</taxon>
        <taxon>Euteleostomi</taxon>
        <taxon>Mammalia</taxon>
        <taxon>Eutheria</taxon>
        <taxon>Laurasiatheria</taxon>
        <taxon>Artiodactyla</taxon>
        <taxon>Suina</taxon>
        <taxon>Suidae</taxon>
        <taxon>Sus</taxon>
    </lineage>
</organism>
<evidence type="ECO:0000256" key="19">
    <source>
        <dbReference type="SAM" id="MobiDB-lite"/>
    </source>
</evidence>
<reference evidence="21" key="1">
    <citation type="submission" date="2025-08" db="UniProtKB">
        <authorList>
            <consortium name="Ensembl"/>
        </authorList>
    </citation>
    <scope>IDENTIFICATION</scope>
</reference>
<dbReference type="InterPro" id="IPR004147">
    <property type="entry name" value="ABC1_dom"/>
</dbReference>
<feature type="domain" description="ABC1 atypical kinase-like" evidence="20">
    <location>
        <begin position="251"/>
        <end position="490"/>
    </location>
</feature>
<evidence type="ECO:0000313" key="22">
    <source>
        <dbReference type="Proteomes" id="UP000694726"/>
    </source>
</evidence>
<proteinExistence type="inferred from homology"/>
<dbReference type="PANTHER" id="PTHR43851">
    <property type="match status" value="1"/>
</dbReference>
<evidence type="ECO:0000256" key="5">
    <source>
        <dbReference type="ARBA" id="ARBA00022679"/>
    </source>
</evidence>
<dbReference type="InterPro" id="IPR011009">
    <property type="entry name" value="Kinase-like_dom_sf"/>
</dbReference>
<evidence type="ECO:0000256" key="12">
    <source>
        <dbReference type="ARBA" id="ARBA00022989"/>
    </source>
</evidence>
<comment type="pathway">
    <text evidence="2">Cofactor biosynthesis; ubiquinone biosynthesis.</text>
</comment>
<evidence type="ECO:0000256" key="18">
    <source>
        <dbReference type="ARBA" id="ARBA00058956"/>
    </source>
</evidence>
<keyword evidence="13" id="KW-0496">Mitochondrion</keyword>
<evidence type="ECO:0000259" key="20">
    <source>
        <dbReference type="Pfam" id="PF03109"/>
    </source>
</evidence>
<feature type="compositionally biased region" description="Polar residues" evidence="19">
    <location>
        <begin position="92"/>
        <end position="106"/>
    </location>
</feature>
<evidence type="ECO:0000256" key="15">
    <source>
        <dbReference type="ARBA" id="ARBA00031775"/>
    </source>
</evidence>
<keyword evidence="10" id="KW-0067">ATP-binding</keyword>
<name>A0A8D0MXN8_PIG</name>
<dbReference type="InterPro" id="IPR034646">
    <property type="entry name" value="ADCK3_dom"/>
</dbReference>
<keyword evidence="6" id="KW-0831">Ubiquinone biosynthesis</keyword>
<dbReference type="UniPathway" id="UPA00232"/>
<evidence type="ECO:0000256" key="2">
    <source>
        <dbReference type="ARBA" id="ARBA00004749"/>
    </source>
</evidence>
<evidence type="ECO:0000256" key="13">
    <source>
        <dbReference type="ARBA" id="ARBA00023128"/>
    </source>
</evidence>
<feature type="region of interest" description="Disordered" evidence="19">
    <location>
        <begin position="59"/>
        <end position="149"/>
    </location>
</feature>
<evidence type="ECO:0000256" key="17">
    <source>
        <dbReference type="ARBA" id="ARBA00033204"/>
    </source>
</evidence>
<evidence type="ECO:0000256" key="10">
    <source>
        <dbReference type="ARBA" id="ARBA00022840"/>
    </source>
</evidence>
<sequence length="599" mass="67258">MAAMLGDALMLVKGLVKLTQAAVETHLQHLGLGGELVLLARTLQSTAAEQMGVIWGQVQGQERHEEPHSESFDDPQAEFHFSGPRVEDFSAAASSEQAQDHTSSQGPAPAYAASGPFREGGFPGQAAHPLGGVNRRLFADPGDPFSSTGLQRRFLHQDQSPVGGLTAEDIEKARQAKARPESKPHKQMLSERARERKVPVTRIGRLANFGGLAVGLGFGALAEVAKKSLRPEDPSDDAFINPHLAKIFERVRQSADFMPLKQMMKTLNKDLGPSWRDKLEYFEERPFAAASIGQVHLARMKGGREVAMKIQYPGVAQSINSDVNNLMAVLNMSNMLPEGLFPEHLIDVLRRELALECDYQREAACARKFRELLKDHPFFYVPEIVDELCSPHVLTTELVSGFPLDQAEGLSQEIRNEICYNILVLCLRELFEFHFMQTDPNWSNFFYDPQQHRVALLDFGATREYDRSFTDLYIQVIRAAADQDREAVLKKSIEMKFLTGYEVKAMEDAHLDAILILGEAFASEEPFDFGTQSTTEKIHNLIPIMLKHRLVPPPEETYSLHRKMGGSFLICSKLKARFPCKAMFEEAYSNYRRRQAEQQ</sequence>